<keyword evidence="3" id="KW-1185">Reference proteome</keyword>
<feature type="signal peptide" evidence="1">
    <location>
        <begin position="1"/>
        <end position="18"/>
    </location>
</feature>
<dbReference type="AlphaFoldDB" id="A0A836GBX4"/>
<dbReference type="RefSeq" id="XP_067175442.1">
    <property type="nucleotide sequence ID" value="XM_067320067.1"/>
</dbReference>
<reference evidence="3" key="1">
    <citation type="journal article" date="2021" name="Microbiol. Resour. Announc.">
        <title>LGAAP: Leishmaniinae Genome Assembly and Annotation Pipeline.</title>
        <authorList>
            <person name="Almutairi H."/>
            <person name="Urbaniak M.D."/>
            <person name="Bates M.D."/>
            <person name="Jariyapan N."/>
            <person name="Kwakye-Nuako G."/>
            <person name="Thomaz-Soccol V."/>
            <person name="Al-Salem W.S."/>
            <person name="Dillon R.J."/>
            <person name="Bates P.A."/>
            <person name="Gatherer D."/>
        </authorList>
    </citation>
    <scope>NUCLEOTIDE SEQUENCE [LARGE SCALE GENOMIC DNA]</scope>
</reference>
<dbReference type="KEGG" id="lmat:92512579"/>
<evidence type="ECO:0000313" key="2">
    <source>
        <dbReference type="EMBL" id="KAG5469269.1"/>
    </source>
</evidence>
<feature type="chain" id="PRO_5032647452" evidence="1">
    <location>
        <begin position="19"/>
        <end position="759"/>
    </location>
</feature>
<evidence type="ECO:0000313" key="3">
    <source>
        <dbReference type="Proteomes" id="UP000673552"/>
    </source>
</evidence>
<organism evidence="2 3">
    <name type="scientific">Leishmania martiniquensis</name>
    <dbReference type="NCBI Taxonomy" id="1580590"/>
    <lineage>
        <taxon>Eukaryota</taxon>
        <taxon>Discoba</taxon>
        <taxon>Euglenozoa</taxon>
        <taxon>Kinetoplastea</taxon>
        <taxon>Metakinetoplastina</taxon>
        <taxon>Trypanosomatida</taxon>
        <taxon>Trypanosomatidae</taxon>
        <taxon>Leishmaniinae</taxon>
        <taxon>Leishmania</taxon>
    </lineage>
</organism>
<reference evidence="3" key="2">
    <citation type="journal article" date="2021" name="Sci. Data">
        <title>Chromosome-scale genome sequencing, assembly and annotation of six genomes from subfamily Leishmaniinae.</title>
        <authorList>
            <person name="Almutairi H."/>
            <person name="Urbaniak M.D."/>
            <person name="Bates M.D."/>
            <person name="Jariyapan N."/>
            <person name="Kwakye-Nuako G."/>
            <person name="Thomaz Soccol V."/>
            <person name="Al-Salem W.S."/>
            <person name="Dillon R.J."/>
            <person name="Bates P.A."/>
            <person name="Gatherer D."/>
        </authorList>
    </citation>
    <scope>NUCLEOTIDE SEQUENCE [LARGE SCALE GENOMIC DNA]</scope>
</reference>
<name>A0A836GBX4_9TRYP</name>
<dbReference type="OrthoDB" id="259771at2759"/>
<dbReference type="Proteomes" id="UP000673552">
    <property type="component" value="Unassembled WGS sequence"/>
</dbReference>
<comment type="caution">
    <text evidence="2">The sequence shown here is derived from an EMBL/GenBank/DDBJ whole genome shotgun (WGS) entry which is preliminary data.</text>
</comment>
<protein>
    <submittedName>
        <fullName evidence="2">Uncharacterized protein</fullName>
    </submittedName>
</protein>
<dbReference type="EMBL" id="JAFEUZ010000033">
    <property type="protein sequence ID" value="KAG5469269.1"/>
    <property type="molecule type" value="Genomic_DNA"/>
</dbReference>
<keyword evidence="1" id="KW-0732">Signal</keyword>
<proteinExistence type="predicted"/>
<accession>A0A836GBX4</accession>
<gene>
    <name evidence="2" type="ORF">LSCM1_02484</name>
</gene>
<evidence type="ECO:0000256" key="1">
    <source>
        <dbReference type="SAM" id="SignalP"/>
    </source>
</evidence>
<sequence>MHGPLLVALSCQSAVSWALMSRLGYPMRRELFHLRKAPMTCVPCREVPIRSLAFISSENGSRRTAVTAHCLRCPIFASASSINGSACSAERRKMPSLAVLSSARHMTSSSRSTGACASARRQQWYGRQVDAHTLCPVDVMPLSHRTKRHLSSPLSKEHSVTRSTGSQPALIADAFLSCCASPFCQAALLSIFKQLSADHQCDILSMALVSAESCSRRHLDSYVAESLRNDSFSPAHWVRLVASLPAYITVRSLPYTCIAKRVLCSSTVPFASNDDACTFIVRVLRSMEAQGIPGNTITECLETCGLLFEARAYASSSSRFVPPPMQIRPKEGWGFGDAIHSMCALPEPPMRWFSTIRGGMPRVLCRYATLVLLRLVVQKWGVTDNNPDSRWRRFADAYMTTLEAASAVHFLFGEGNAVTAQILLPYCHKQQQIVTLMRYTSRVSFTLTLAALTRSVELHTAHRTLAHTYLMHRTSGEKVYLLFWAQAEHADAMFPKCSVSDGTAVELLSRTLSFGLLSGNLLRRCLHEVLPAVVLSRSHRSLAHLLTSIPAPAVAHVVNAFGALEADALSWWTSLYIADGNVDGAFAVLEATAARGRLPHMGVLVMLLEALCDDRRGFHRAVTLVRSSFSQVSDTVLRAFMERTAASITRAEPLTLFRVRAMHVLSALALVGATLPLTHAAYATAAQDVPGTAAPLLALAEVEERPRTPVPLHVRGLEGLIAATGKLGYDVSLRVDVEATSSECCGSWTSTPEDHTHPS</sequence>
<dbReference type="GeneID" id="92512579"/>